<dbReference type="SUPFAM" id="SSF57850">
    <property type="entry name" value="RING/U-box"/>
    <property type="match status" value="1"/>
</dbReference>
<feature type="compositionally biased region" description="Acidic residues" evidence="13">
    <location>
        <begin position="604"/>
        <end position="617"/>
    </location>
</feature>
<evidence type="ECO:0000256" key="6">
    <source>
        <dbReference type="ARBA" id="ARBA00022729"/>
    </source>
</evidence>
<dbReference type="PROSITE" id="PS50271">
    <property type="entry name" value="ZF_UBP"/>
    <property type="match status" value="1"/>
</dbReference>
<dbReference type="Pfam" id="PF00560">
    <property type="entry name" value="LRR_1"/>
    <property type="match status" value="2"/>
</dbReference>
<keyword evidence="7" id="KW-0677">Repeat</keyword>
<keyword evidence="17" id="KW-1185">Reference proteome</keyword>
<evidence type="ECO:0000256" key="11">
    <source>
        <dbReference type="ARBA" id="ARBA00023180"/>
    </source>
</evidence>
<protein>
    <recommendedName>
        <fullName evidence="15">UBP-type domain-containing protein</fullName>
    </recommendedName>
</protein>
<comment type="similarity">
    <text evidence="2">Belongs to the RLP family.</text>
</comment>
<evidence type="ECO:0000256" key="13">
    <source>
        <dbReference type="SAM" id="MobiDB-lite"/>
    </source>
</evidence>
<dbReference type="PRINTS" id="PR00019">
    <property type="entry name" value="LEURICHRPT"/>
</dbReference>
<dbReference type="InterPro" id="IPR013210">
    <property type="entry name" value="LRR_N_plant-typ"/>
</dbReference>
<evidence type="ECO:0000256" key="9">
    <source>
        <dbReference type="ARBA" id="ARBA00023136"/>
    </source>
</evidence>
<dbReference type="SUPFAM" id="SSF52058">
    <property type="entry name" value="L domain-like"/>
    <property type="match status" value="1"/>
</dbReference>
<keyword evidence="6" id="KW-0732">Signal</keyword>
<comment type="subcellular location">
    <subcellularLocation>
        <location evidence="1">Cell membrane</location>
        <topology evidence="1">Single-pass type I membrane protein</topology>
    </subcellularLocation>
</comment>
<dbReference type="Gene3D" id="3.80.10.10">
    <property type="entry name" value="Ribonuclease Inhibitor"/>
    <property type="match status" value="2"/>
</dbReference>
<dbReference type="InterPro" id="IPR003591">
    <property type="entry name" value="Leu-rich_rpt_typical-subtyp"/>
</dbReference>
<evidence type="ECO:0000313" key="17">
    <source>
        <dbReference type="Proteomes" id="UP000467841"/>
    </source>
</evidence>
<reference evidence="16" key="1">
    <citation type="submission" date="2020-01" db="EMBL/GenBank/DDBJ databases">
        <authorList>
            <person name="Mishra B."/>
        </authorList>
    </citation>
    <scope>NUCLEOTIDE SEQUENCE [LARGE SCALE GENOMIC DNA]</scope>
</reference>
<keyword evidence="9 14" id="KW-0472">Membrane</keyword>
<feature type="region of interest" description="Disordered" evidence="13">
    <location>
        <begin position="595"/>
        <end position="617"/>
    </location>
</feature>
<evidence type="ECO:0000256" key="12">
    <source>
        <dbReference type="PROSITE-ProRule" id="PRU00502"/>
    </source>
</evidence>
<dbReference type="SMART" id="SM00369">
    <property type="entry name" value="LRR_TYP"/>
    <property type="match status" value="4"/>
</dbReference>
<dbReference type="FunFam" id="3.80.10.10:FF:000111">
    <property type="entry name" value="LRR receptor-like serine/threonine-protein kinase ERECTA"/>
    <property type="match status" value="1"/>
</dbReference>
<gene>
    <name evidence="16" type="ORF">MERR_LOCUS45901</name>
</gene>
<organism evidence="16 17">
    <name type="scientific">Microthlaspi erraticum</name>
    <dbReference type="NCBI Taxonomy" id="1685480"/>
    <lineage>
        <taxon>Eukaryota</taxon>
        <taxon>Viridiplantae</taxon>
        <taxon>Streptophyta</taxon>
        <taxon>Embryophyta</taxon>
        <taxon>Tracheophyta</taxon>
        <taxon>Spermatophyta</taxon>
        <taxon>Magnoliopsida</taxon>
        <taxon>eudicotyledons</taxon>
        <taxon>Gunneridae</taxon>
        <taxon>Pentapetalae</taxon>
        <taxon>rosids</taxon>
        <taxon>malvids</taxon>
        <taxon>Brassicales</taxon>
        <taxon>Brassicaceae</taxon>
        <taxon>Coluteocarpeae</taxon>
        <taxon>Microthlaspi</taxon>
    </lineage>
</organism>
<feature type="transmembrane region" description="Helical" evidence="14">
    <location>
        <begin position="618"/>
        <end position="643"/>
    </location>
</feature>
<evidence type="ECO:0000256" key="4">
    <source>
        <dbReference type="ARBA" id="ARBA00022614"/>
    </source>
</evidence>
<dbReference type="InterPro" id="IPR001611">
    <property type="entry name" value="Leu-rich_rpt"/>
</dbReference>
<keyword evidence="8 14" id="KW-1133">Transmembrane helix</keyword>
<dbReference type="EMBL" id="CACVBM020001729">
    <property type="protein sequence ID" value="CAA7058665.1"/>
    <property type="molecule type" value="Genomic_DNA"/>
</dbReference>
<dbReference type="Pfam" id="PF02148">
    <property type="entry name" value="zf-UBP"/>
    <property type="match status" value="1"/>
</dbReference>
<dbReference type="Proteomes" id="UP000467841">
    <property type="component" value="Unassembled WGS sequence"/>
</dbReference>
<evidence type="ECO:0000256" key="1">
    <source>
        <dbReference type="ARBA" id="ARBA00004251"/>
    </source>
</evidence>
<keyword evidence="12" id="KW-0862">Zinc</keyword>
<accession>A0A6D2LC28</accession>
<keyword evidence="5 14" id="KW-0812">Transmembrane</keyword>
<evidence type="ECO:0000313" key="16">
    <source>
        <dbReference type="EMBL" id="CAA7058665.1"/>
    </source>
</evidence>
<dbReference type="SMART" id="SM00290">
    <property type="entry name" value="ZnF_UBP"/>
    <property type="match status" value="1"/>
</dbReference>
<keyword evidence="4" id="KW-0433">Leucine-rich repeat</keyword>
<dbReference type="FunFam" id="3.80.10.10:FF:000041">
    <property type="entry name" value="LRR receptor-like serine/threonine-protein kinase ERECTA"/>
    <property type="match status" value="1"/>
</dbReference>
<keyword evidence="3" id="KW-1003">Cell membrane</keyword>
<dbReference type="GO" id="GO:0005886">
    <property type="term" value="C:plasma membrane"/>
    <property type="evidence" value="ECO:0007669"/>
    <property type="project" value="UniProtKB-SubCell"/>
</dbReference>
<keyword evidence="10" id="KW-0675">Receptor</keyword>
<evidence type="ECO:0000256" key="5">
    <source>
        <dbReference type="ARBA" id="ARBA00022692"/>
    </source>
</evidence>
<dbReference type="PROSITE" id="PS51450">
    <property type="entry name" value="LRR"/>
    <property type="match status" value="1"/>
</dbReference>
<dbReference type="InterPro" id="IPR032675">
    <property type="entry name" value="LRR_dom_sf"/>
</dbReference>
<keyword evidence="12" id="KW-0863">Zinc-finger</keyword>
<dbReference type="PANTHER" id="PTHR27004:SF326">
    <property type="entry name" value="LEUCINE-RICH REPEAT-CONTAINING N-TERMINAL PLANT-TYPE DOMAIN-CONTAINING PROTEIN"/>
    <property type="match status" value="1"/>
</dbReference>
<evidence type="ECO:0000256" key="14">
    <source>
        <dbReference type="SAM" id="Phobius"/>
    </source>
</evidence>
<evidence type="ECO:0000256" key="7">
    <source>
        <dbReference type="ARBA" id="ARBA00022737"/>
    </source>
</evidence>
<dbReference type="AlphaFoldDB" id="A0A6D2LC28"/>
<proteinExistence type="inferred from homology"/>
<dbReference type="OrthoDB" id="424012at2759"/>
<dbReference type="Gene3D" id="3.30.40.10">
    <property type="entry name" value="Zinc/RING finger domain, C3HC4 (zinc finger)"/>
    <property type="match status" value="1"/>
</dbReference>
<dbReference type="InterPro" id="IPR013083">
    <property type="entry name" value="Znf_RING/FYVE/PHD"/>
</dbReference>
<evidence type="ECO:0000256" key="10">
    <source>
        <dbReference type="ARBA" id="ARBA00023170"/>
    </source>
</evidence>
<dbReference type="Pfam" id="PF08263">
    <property type="entry name" value="LRRNT_2"/>
    <property type="match status" value="1"/>
</dbReference>
<keyword evidence="11" id="KW-0325">Glycoprotein</keyword>
<comment type="caution">
    <text evidence="16">The sequence shown here is derived from an EMBL/GenBank/DDBJ whole genome shotgun (WGS) entry which is preliminary data.</text>
</comment>
<evidence type="ECO:0000256" key="3">
    <source>
        <dbReference type="ARBA" id="ARBA00022475"/>
    </source>
</evidence>
<dbReference type="PANTHER" id="PTHR27004">
    <property type="entry name" value="RECEPTOR-LIKE PROTEIN 12 ISOFORM X1"/>
    <property type="match status" value="1"/>
</dbReference>
<name>A0A6D2LC28_9BRAS</name>
<dbReference type="InterPro" id="IPR001607">
    <property type="entry name" value="Znf_UBP"/>
</dbReference>
<sequence>MANKTTSSSSSPPVAADESQDWVLGAGSGWVEARTSCDHLSSLSPDLVELPTPDTPCSRCENPVENWLCLCCKEVLCSRFVNRHMLMHHQQTGHCLALSYSDLSVWCFCCEAYLDAQMILQLRPIHQAAYILKFGELCLPEQRDALLEFKNESEIGELSSFCYSGGQSKTESWVNNSDCCYWEGVTCDTKSGEVVELELQCSHLHVNKRLVELDLSGNHVSGTNKSSVSDPPLHLIRRLRLSGCGLTEFPEFLRIQQEMQFLDISNNKIKGQVPGWLWTLPYLRYVNLSSNSLTGFERSTKHRLSTVPKPSMNGSIPRCICANHLSGKVPATFLNGSKLRSLNLGHNQLVGKLPRSLSSCSSLEVINVEHNKINDTFPFWLESLQQLQVLVLHSNEFHGSLQYHPKVASPFPQLRIIDISYNSFTGILPSDFFMYWSAMSLEGKSSELLYIGQDNRYYRDSLVLMNKGIELTYPRILTLLNAIDISGNQLRGEIPKSIGLVKNLIMLNLSSNGFSGNIPSSLTNLTKLESLDLSHNKLSGQIPHDLGYLTRLSTIVVSHNQLVGLIPQGPQFQTQNASSFEENLGLCGLPLSKNCGDKDREDSQEPESEEKEEEEEGVLSWTAAAIALTPGVILGFTIGHIMITQKPHWLVKIFGATSVTKWCV</sequence>
<evidence type="ECO:0000256" key="8">
    <source>
        <dbReference type="ARBA" id="ARBA00022989"/>
    </source>
</evidence>
<keyword evidence="12" id="KW-0479">Metal-binding</keyword>
<feature type="domain" description="UBP-type" evidence="15">
    <location>
        <begin position="35"/>
        <end position="136"/>
    </location>
</feature>
<dbReference type="Pfam" id="PF13855">
    <property type="entry name" value="LRR_8"/>
    <property type="match status" value="2"/>
</dbReference>
<evidence type="ECO:0000256" key="2">
    <source>
        <dbReference type="ARBA" id="ARBA00009592"/>
    </source>
</evidence>
<evidence type="ECO:0000259" key="15">
    <source>
        <dbReference type="PROSITE" id="PS50271"/>
    </source>
</evidence>
<dbReference type="GO" id="GO:0008270">
    <property type="term" value="F:zinc ion binding"/>
    <property type="evidence" value="ECO:0007669"/>
    <property type="project" value="UniProtKB-KW"/>
</dbReference>